<organism evidence="6 7">
    <name type="scientific">Mycena sanguinolenta</name>
    <dbReference type="NCBI Taxonomy" id="230812"/>
    <lineage>
        <taxon>Eukaryota</taxon>
        <taxon>Fungi</taxon>
        <taxon>Dikarya</taxon>
        <taxon>Basidiomycota</taxon>
        <taxon>Agaricomycotina</taxon>
        <taxon>Agaricomycetes</taxon>
        <taxon>Agaricomycetidae</taxon>
        <taxon>Agaricales</taxon>
        <taxon>Marasmiineae</taxon>
        <taxon>Mycenaceae</taxon>
        <taxon>Mycena</taxon>
    </lineage>
</organism>
<feature type="domain" description="Glucose-methanol-choline oxidoreductase N-terminal" evidence="4">
    <location>
        <begin position="33"/>
        <end position="287"/>
    </location>
</feature>
<proteinExistence type="inferred from homology"/>
<dbReference type="InterPro" id="IPR000172">
    <property type="entry name" value="GMC_OxRdtase_N"/>
</dbReference>
<dbReference type="Pfam" id="PF00732">
    <property type="entry name" value="GMC_oxred_N"/>
    <property type="match status" value="1"/>
</dbReference>
<evidence type="ECO:0000313" key="7">
    <source>
        <dbReference type="Proteomes" id="UP000623467"/>
    </source>
</evidence>
<dbReference type="OrthoDB" id="269227at2759"/>
<feature type="active site" description="Proton donor" evidence="3">
    <location>
        <position position="518"/>
    </location>
</feature>
<dbReference type="AlphaFoldDB" id="A0A8H6Y369"/>
<evidence type="ECO:0000256" key="2">
    <source>
        <dbReference type="ARBA" id="ARBA00010790"/>
    </source>
</evidence>
<dbReference type="InterPro" id="IPR012132">
    <property type="entry name" value="GMC_OxRdtase"/>
</dbReference>
<name>A0A8H6Y369_9AGAR</name>
<comment type="caution">
    <text evidence="6">The sequence shown here is derived from an EMBL/GenBank/DDBJ whole genome shotgun (WGS) entry which is preliminary data.</text>
</comment>
<comment type="similarity">
    <text evidence="2">Belongs to the GMC oxidoreductase family.</text>
</comment>
<dbReference type="InterPro" id="IPR036188">
    <property type="entry name" value="FAD/NAD-bd_sf"/>
</dbReference>
<reference evidence="6" key="1">
    <citation type="submission" date="2020-05" db="EMBL/GenBank/DDBJ databases">
        <title>Mycena genomes resolve the evolution of fungal bioluminescence.</title>
        <authorList>
            <person name="Tsai I.J."/>
        </authorList>
    </citation>
    <scope>NUCLEOTIDE SEQUENCE</scope>
    <source>
        <strain evidence="6">160909Yilan</strain>
    </source>
</reference>
<dbReference type="InterPro" id="IPR007867">
    <property type="entry name" value="GMC_OxRtase_C"/>
</dbReference>
<gene>
    <name evidence="6" type="ORF">MSAN_01652100</name>
</gene>
<keyword evidence="7" id="KW-1185">Reference proteome</keyword>
<dbReference type="PIRSF" id="PIRSF000137">
    <property type="entry name" value="Alcohol_oxidase"/>
    <property type="match status" value="1"/>
</dbReference>
<accession>A0A8H6Y369</accession>
<dbReference type="EMBL" id="JACAZH010000014">
    <property type="protein sequence ID" value="KAF7350900.1"/>
    <property type="molecule type" value="Genomic_DNA"/>
</dbReference>
<comment type="cofactor">
    <cofactor evidence="1">
        <name>FAD</name>
        <dbReference type="ChEBI" id="CHEBI:57692"/>
    </cofactor>
</comment>
<dbReference type="Gene3D" id="3.50.50.60">
    <property type="entry name" value="FAD/NAD(P)-binding domain"/>
    <property type="match status" value="1"/>
</dbReference>
<dbReference type="Gene3D" id="3.30.560.10">
    <property type="entry name" value="Glucose Oxidase, domain 3"/>
    <property type="match status" value="1"/>
</dbReference>
<dbReference type="SUPFAM" id="SSF51905">
    <property type="entry name" value="FAD/NAD(P)-binding domain"/>
    <property type="match status" value="1"/>
</dbReference>
<dbReference type="GO" id="GO:0050660">
    <property type="term" value="F:flavin adenine dinucleotide binding"/>
    <property type="evidence" value="ECO:0007669"/>
    <property type="project" value="InterPro"/>
</dbReference>
<sequence length="584" mass="63624">MGILGWSYPVLSVKQAGSPFEASARHAIETKTYDYIIVGGGAAGCCLASRLSEDSSVSVLVLERGPVNDVWYSENPMISSNIYEKALAPPVVWTPSMPVEGANGRVVDILQAEALGGGSRVNAMLVTRGPVGDFDHWATLGHPSWGYESLKPYFSKTEKSLSHKNSAWRGSSGPFVNQTATIFFDVQHNVRTAAAALGLHNVSDFNDPDVPVDVCTMLDEAIDENMRRVSSYTAFVPAKLAYERRQRLKICPKAVGTRIDFEDGVAVGVVFESSDKSIPGTFYAREEGRLFSAPERLPLLSCYFLGDHLNEHGIKPVVDLPGVGTHLQDHIGIPLEYEVPIQDSVHHLLNSTWKGLFEFAKYMLGFKGVLGSTITPVSIFAHSTHLDDKTAAVLDPLPSTGDRPDVELMTIAYAATDAHVVPPGVGVFSLLLCNLQPKSLGSVRLASADPHARPNVDLGFLSVAADYVPLRKGVRLARRLAAQVAAQGYPLKDFLLPASEEDKDVDEFIREEFRTCYHYSSSCRMARREEGGVVDDELRVYGVRGLRVCDASVFPCIPSAHTMIPTITFAERCADLMKAAAKVQ</sequence>
<feature type="domain" description="Glucose-methanol-choline oxidoreductase C-terminal" evidence="5">
    <location>
        <begin position="437"/>
        <end position="570"/>
    </location>
</feature>
<evidence type="ECO:0000256" key="1">
    <source>
        <dbReference type="ARBA" id="ARBA00001974"/>
    </source>
</evidence>
<dbReference type="PANTHER" id="PTHR11552:SF219">
    <property type="entry name" value="GLUCOSE-METHANOL-CHOLINE OXIDOREDUCTASE N-TERMINAL DOMAIN-CONTAINING PROTEIN"/>
    <property type="match status" value="1"/>
</dbReference>
<evidence type="ECO:0000256" key="3">
    <source>
        <dbReference type="PIRSR" id="PIRSR000137-1"/>
    </source>
</evidence>
<dbReference type="Pfam" id="PF05199">
    <property type="entry name" value="GMC_oxred_C"/>
    <property type="match status" value="1"/>
</dbReference>
<dbReference type="Proteomes" id="UP000623467">
    <property type="component" value="Unassembled WGS sequence"/>
</dbReference>
<evidence type="ECO:0000259" key="4">
    <source>
        <dbReference type="Pfam" id="PF00732"/>
    </source>
</evidence>
<evidence type="ECO:0000313" key="6">
    <source>
        <dbReference type="EMBL" id="KAF7350900.1"/>
    </source>
</evidence>
<dbReference type="SUPFAM" id="SSF54373">
    <property type="entry name" value="FAD-linked reductases, C-terminal domain"/>
    <property type="match status" value="1"/>
</dbReference>
<evidence type="ECO:0000259" key="5">
    <source>
        <dbReference type="Pfam" id="PF05199"/>
    </source>
</evidence>
<protein>
    <submittedName>
        <fullName evidence="6">Alcohol oxidase</fullName>
    </submittedName>
</protein>
<dbReference type="PANTHER" id="PTHR11552">
    <property type="entry name" value="GLUCOSE-METHANOL-CHOLINE GMC OXIDOREDUCTASE"/>
    <property type="match status" value="1"/>
</dbReference>
<feature type="active site" description="Proton acceptor" evidence="3">
    <location>
        <position position="561"/>
    </location>
</feature>
<dbReference type="GO" id="GO:0016614">
    <property type="term" value="F:oxidoreductase activity, acting on CH-OH group of donors"/>
    <property type="evidence" value="ECO:0007669"/>
    <property type="project" value="InterPro"/>
</dbReference>